<accession>A0A2P2PIC0</accession>
<organism evidence="1">
    <name type="scientific">Rhizophora mucronata</name>
    <name type="common">Asiatic mangrove</name>
    <dbReference type="NCBI Taxonomy" id="61149"/>
    <lineage>
        <taxon>Eukaryota</taxon>
        <taxon>Viridiplantae</taxon>
        <taxon>Streptophyta</taxon>
        <taxon>Embryophyta</taxon>
        <taxon>Tracheophyta</taxon>
        <taxon>Spermatophyta</taxon>
        <taxon>Magnoliopsida</taxon>
        <taxon>eudicotyledons</taxon>
        <taxon>Gunneridae</taxon>
        <taxon>Pentapetalae</taxon>
        <taxon>rosids</taxon>
        <taxon>fabids</taxon>
        <taxon>Malpighiales</taxon>
        <taxon>Rhizophoraceae</taxon>
        <taxon>Rhizophora</taxon>
    </lineage>
</organism>
<sequence>MFLCSSRDNCKFISIKPWSIENHIMMILQITVSQSISFKKHLHGFVYLYQCRLRIPLR</sequence>
<proteinExistence type="predicted"/>
<dbReference type="EMBL" id="GGEC01073897">
    <property type="protein sequence ID" value="MBX54381.1"/>
    <property type="molecule type" value="Transcribed_RNA"/>
</dbReference>
<evidence type="ECO:0000313" key="1">
    <source>
        <dbReference type="EMBL" id="MBX54381.1"/>
    </source>
</evidence>
<protein>
    <submittedName>
        <fullName evidence="1">Uncharacterized protein</fullName>
    </submittedName>
</protein>
<reference evidence="1" key="1">
    <citation type="submission" date="2018-02" db="EMBL/GenBank/DDBJ databases">
        <title>Rhizophora mucronata_Transcriptome.</title>
        <authorList>
            <person name="Meera S.P."/>
            <person name="Sreeshan A."/>
            <person name="Augustine A."/>
        </authorList>
    </citation>
    <scope>NUCLEOTIDE SEQUENCE</scope>
    <source>
        <tissue evidence="1">Leaf</tissue>
    </source>
</reference>
<dbReference type="AlphaFoldDB" id="A0A2P2PIC0"/>
<name>A0A2P2PIC0_RHIMU</name>